<dbReference type="AlphaFoldDB" id="A0A286E8R5"/>
<comment type="subunit">
    <text evidence="1">Binds to the N-terminal domain of the chaperone ClpA.</text>
</comment>
<evidence type="ECO:0000259" key="2">
    <source>
        <dbReference type="Pfam" id="PF02617"/>
    </source>
</evidence>
<dbReference type="Pfam" id="PF02617">
    <property type="entry name" value="ClpS"/>
    <property type="match status" value="1"/>
</dbReference>
<proteinExistence type="inferred from homology"/>
<dbReference type="PANTHER" id="PTHR33473">
    <property type="entry name" value="ATP-DEPENDENT CLP PROTEASE ADAPTER PROTEIN CLPS1, CHLOROPLASTIC"/>
    <property type="match status" value="1"/>
</dbReference>
<feature type="domain" description="Adaptor protein ClpS core" evidence="2">
    <location>
        <begin position="17"/>
        <end position="94"/>
    </location>
</feature>
<dbReference type="Proteomes" id="UP000219669">
    <property type="component" value="Unassembled WGS sequence"/>
</dbReference>
<organism evidence="3 4">
    <name type="scientific">Alysiella filiformis DSM 16848</name>
    <dbReference type="NCBI Taxonomy" id="1120981"/>
    <lineage>
        <taxon>Bacteria</taxon>
        <taxon>Pseudomonadati</taxon>
        <taxon>Pseudomonadota</taxon>
        <taxon>Betaproteobacteria</taxon>
        <taxon>Neisseriales</taxon>
        <taxon>Neisseriaceae</taxon>
        <taxon>Alysiella</taxon>
    </lineage>
</organism>
<keyword evidence="3" id="KW-0378">Hydrolase</keyword>
<dbReference type="OrthoDB" id="9796121at2"/>
<dbReference type="SUPFAM" id="SSF54736">
    <property type="entry name" value="ClpS-like"/>
    <property type="match status" value="1"/>
</dbReference>
<evidence type="ECO:0000256" key="1">
    <source>
        <dbReference type="HAMAP-Rule" id="MF_00302"/>
    </source>
</evidence>
<dbReference type="InterPro" id="IPR022935">
    <property type="entry name" value="ClpS"/>
</dbReference>
<dbReference type="HAMAP" id="MF_00302">
    <property type="entry name" value="ClpS"/>
    <property type="match status" value="1"/>
</dbReference>
<dbReference type="InterPro" id="IPR003769">
    <property type="entry name" value="ClpS_core"/>
</dbReference>
<accession>A0A286E8R5</accession>
<gene>
    <name evidence="1" type="primary">clpS</name>
    <name evidence="3" type="ORF">SAMN02746062_00870</name>
</gene>
<dbReference type="Gene3D" id="3.30.1390.10">
    <property type="match status" value="1"/>
</dbReference>
<sequence length="100" mass="11368">MSLTDFSLQGQRHKIAPPKRYGVFLLNDDYTTMDFVVEVLMDIFNLPESRAVAVMLQVHHEGKGLCGIYTRDIAESKQQQVLNHAAQAQFPLMCIVEETE</sequence>
<dbReference type="NCBIfam" id="NF000672">
    <property type="entry name" value="PRK00033.1-5"/>
    <property type="match status" value="1"/>
</dbReference>
<dbReference type="InterPro" id="IPR014719">
    <property type="entry name" value="Ribosomal_bL12_C/ClpS-like"/>
</dbReference>
<name>A0A286E8R5_9NEIS</name>
<comment type="similarity">
    <text evidence="1">Belongs to the ClpS family.</text>
</comment>
<keyword evidence="3" id="KW-0645">Protease</keyword>
<evidence type="ECO:0000313" key="3">
    <source>
        <dbReference type="EMBL" id="SOD67283.1"/>
    </source>
</evidence>
<reference evidence="3 4" key="1">
    <citation type="submission" date="2017-09" db="EMBL/GenBank/DDBJ databases">
        <authorList>
            <person name="Ehlers B."/>
            <person name="Leendertz F.H."/>
        </authorList>
    </citation>
    <scope>NUCLEOTIDE SEQUENCE [LARGE SCALE GENOMIC DNA]</scope>
    <source>
        <strain evidence="3 4">DSM 16848</strain>
    </source>
</reference>
<comment type="function">
    <text evidence="1">Involved in the modulation of the specificity of the ClpAP-mediated ATP-dependent protein degradation.</text>
</comment>
<dbReference type="PANTHER" id="PTHR33473:SF19">
    <property type="entry name" value="ATP-DEPENDENT CLP PROTEASE ADAPTER PROTEIN CLPS"/>
    <property type="match status" value="1"/>
</dbReference>
<dbReference type="RefSeq" id="WP_097113938.1">
    <property type="nucleotide sequence ID" value="NZ_CP083931.1"/>
</dbReference>
<dbReference type="GO" id="GO:0008233">
    <property type="term" value="F:peptidase activity"/>
    <property type="evidence" value="ECO:0007669"/>
    <property type="project" value="UniProtKB-KW"/>
</dbReference>
<protein>
    <recommendedName>
        <fullName evidence="1">ATP-dependent Clp protease adapter protein ClpS</fullName>
    </recommendedName>
</protein>
<evidence type="ECO:0000313" key="4">
    <source>
        <dbReference type="Proteomes" id="UP000219669"/>
    </source>
</evidence>
<dbReference type="GO" id="GO:0006508">
    <property type="term" value="P:proteolysis"/>
    <property type="evidence" value="ECO:0007669"/>
    <property type="project" value="UniProtKB-UniRule"/>
</dbReference>
<dbReference type="GO" id="GO:0030163">
    <property type="term" value="P:protein catabolic process"/>
    <property type="evidence" value="ECO:0007669"/>
    <property type="project" value="InterPro"/>
</dbReference>
<dbReference type="FunFam" id="3.30.1390.10:FF:000002">
    <property type="entry name" value="ATP-dependent Clp protease adapter protein ClpS"/>
    <property type="match status" value="1"/>
</dbReference>
<keyword evidence="4" id="KW-1185">Reference proteome</keyword>
<dbReference type="EMBL" id="OCNF01000005">
    <property type="protein sequence ID" value="SOD67283.1"/>
    <property type="molecule type" value="Genomic_DNA"/>
</dbReference>